<feature type="chain" id="PRO_5010225213" description="sn-glycerol-3-phosphate-binding periplasmic protein UgpB" evidence="9">
    <location>
        <begin position="44"/>
        <end position="456"/>
    </location>
</feature>
<keyword evidence="6 9" id="KW-0732">Signal</keyword>
<comment type="function">
    <text evidence="8">Part of the ABC transporter complex UgpBAEC involved in sn-glycerol-3-phosphate (G3P) import. Binds G3P.</text>
</comment>
<dbReference type="OrthoDB" id="5897001at2"/>
<evidence type="ECO:0000256" key="9">
    <source>
        <dbReference type="SAM" id="SignalP"/>
    </source>
</evidence>
<dbReference type="RefSeq" id="WP_075626783.1">
    <property type="nucleotide sequence ID" value="NZ_FOAM01000006.1"/>
</dbReference>
<protein>
    <recommendedName>
        <fullName evidence="4">sn-glycerol-3-phosphate-binding periplasmic protein UgpB</fullName>
    </recommendedName>
</protein>
<comment type="subcellular location">
    <subcellularLocation>
        <location evidence="1">Periplasm</location>
    </subcellularLocation>
</comment>
<dbReference type="GO" id="GO:0042597">
    <property type="term" value="C:periplasmic space"/>
    <property type="evidence" value="ECO:0007669"/>
    <property type="project" value="UniProtKB-SubCell"/>
</dbReference>
<organism evidence="10 11">
    <name type="scientific">Xaviernesmea oryzae</name>
    <dbReference type="NCBI Taxonomy" id="464029"/>
    <lineage>
        <taxon>Bacteria</taxon>
        <taxon>Pseudomonadati</taxon>
        <taxon>Pseudomonadota</taxon>
        <taxon>Alphaproteobacteria</taxon>
        <taxon>Hyphomicrobiales</taxon>
        <taxon>Rhizobiaceae</taxon>
        <taxon>Rhizobium/Agrobacterium group</taxon>
        <taxon>Xaviernesmea</taxon>
    </lineage>
</organism>
<evidence type="ECO:0000256" key="5">
    <source>
        <dbReference type="ARBA" id="ARBA00022448"/>
    </source>
</evidence>
<dbReference type="SUPFAM" id="SSF53850">
    <property type="entry name" value="Periplasmic binding protein-like II"/>
    <property type="match status" value="1"/>
</dbReference>
<evidence type="ECO:0000256" key="3">
    <source>
        <dbReference type="ARBA" id="ARBA00011557"/>
    </source>
</evidence>
<keyword evidence="5" id="KW-0813">Transport</keyword>
<dbReference type="EMBL" id="MKIP01000034">
    <property type="protein sequence ID" value="OLP60890.1"/>
    <property type="molecule type" value="Genomic_DNA"/>
</dbReference>
<comment type="similarity">
    <text evidence="2">Belongs to the bacterial solute-binding protein 1 family.</text>
</comment>
<sequence length="456" mass="48826">MPVFVPASRLPSKPRRCSVSSLLALALGLSVALPLSVPGAAQAEGVTLKVFGGSSLDVLAPREKPEVQTKIREQIVSGFLKAHPDVSAVEWDAQGPQSGSLQRMMTAKLSGQEMDLVACSAFWVNGAYVRRGLLRPITEEVKPFAANVDPASFGAFTINGKIYGVPISSLSTSTLFYNVELFKKLGIPTPPSYDDLKAALPKLKEAGVIPLLHQGANAVMWPMWYFETVSQSSGDPVGLTQKQLDGKEPFDDAASVEAFRLIKQWVDDGILSKDSLSVDMEGMRAAFASGKSAMYYGGTWEVPSLKENVKDFTWGVFPFPKMPGTPGAPKHGGGADNGMCLSANIPEEKVKPALDFIAYLTKPEIAKIYLDADKPIATSIKGVDGVDEPYAKDLRANTFPDTVKFLDWIWPSEVTTAVASGIAGVVGGTTTPEEAAKSVQAAFKTLVDDGNWPPKD</sequence>
<feature type="signal peptide" evidence="9">
    <location>
        <begin position="1"/>
        <end position="43"/>
    </location>
</feature>
<comment type="subunit">
    <text evidence="3">The complex is composed of two ATP-binding proteins (UgpC), two transmembrane proteins (UgpA and UgpE) and a solute-binding protein (UgpB).</text>
</comment>
<comment type="caution">
    <text evidence="10">The sequence shown here is derived from an EMBL/GenBank/DDBJ whole genome shotgun (WGS) entry which is preliminary data.</text>
</comment>
<dbReference type="Proteomes" id="UP000186364">
    <property type="component" value="Unassembled WGS sequence"/>
</dbReference>
<dbReference type="Pfam" id="PF13416">
    <property type="entry name" value="SBP_bac_8"/>
    <property type="match status" value="1"/>
</dbReference>
<evidence type="ECO:0000256" key="8">
    <source>
        <dbReference type="ARBA" id="ARBA00034473"/>
    </source>
</evidence>
<name>A0A1Q9AYW1_9HYPH</name>
<evidence type="ECO:0000256" key="7">
    <source>
        <dbReference type="ARBA" id="ARBA00022764"/>
    </source>
</evidence>
<dbReference type="Gene3D" id="3.40.190.10">
    <property type="entry name" value="Periplasmic binding protein-like II"/>
    <property type="match status" value="2"/>
</dbReference>
<dbReference type="InterPro" id="IPR050490">
    <property type="entry name" value="Bact_solute-bd_prot1"/>
</dbReference>
<evidence type="ECO:0000256" key="2">
    <source>
        <dbReference type="ARBA" id="ARBA00008520"/>
    </source>
</evidence>
<evidence type="ECO:0000313" key="11">
    <source>
        <dbReference type="Proteomes" id="UP000186364"/>
    </source>
</evidence>
<keyword evidence="11" id="KW-1185">Reference proteome</keyword>
<dbReference type="PANTHER" id="PTHR43649">
    <property type="entry name" value="ARABINOSE-BINDING PROTEIN-RELATED"/>
    <property type="match status" value="1"/>
</dbReference>
<reference evidence="10 11" key="1">
    <citation type="submission" date="2016-09" db="EMBL/GenBank/DDBJ databases">
        <title>Rhizobium sp. nov., a novel species isolated from the rice rhizosphere.</title>
        <authorList>
            <person name="Zhao J."/>
            <person name="Zhang X."/>
        </authorList>
    </citation>
    <scope>NUCLEOTIDE SEQUENCE [LARGE SCALE GENOMIC DNA]</scope>
    <source>
        <strain evidence="10 11">1.7048</strain>
    </source>
</reference>
<gene>
    <name evidence="10" type="ORF">BJF93_02100</name>
</gene>
<evidence type="ECO:0000256" key="4">
    <source>
        <dbReference type="ARBA" id="ARBA00017470"/>
    </source>
</evidence>
<accession>A0A1Q9AYW1</accession>
<evidence type="ECO:0000256" key="1">
    <source>
        <dbReference type="ARBA" id="ARBA00004418"/>
    </source>
</evidence>
<dbReference type="InterPro" id="IPR006059">
    <property type="entry name" value="SBP"/>
</dbReference>
<evidence type="ECO:0000313" key="10">
    <source>
        <dbReference type="EMBL" id="OLP60890.1"/>
    </source>
</evidence>
<proteinExistence type="inferred from homology"/>
<dbReference type="PANTHER" id="PTHR43649:SF31">
    <property type="entry name" value="SN-GLYCEROL-3-PHOSPHATE-BINDING PERIPLASMIC PROTEIN UGPB"/>
    <property type="match status" value="1"/>
</dbReference>
<keyword evidence="7" id="KW-0574">Periplasm</keyword>
<evidence type="ECO:0000256" key="6">
    <source>
        <dbReference type="ARBA" id="ARBA00022729"/>
    </source>
</evidence>
<dbReference type="AlphaFoldDB" id="A0A1Q9AYW1"/>